<proteinExistence type="predicted"/>
<sequence length="330" mass="37509">MEIKFEFDKLQKQKLFVATPMYGGACAGMFTKSCTDLSAFCAAHNIPLQFYFLFNESLITRARNYCVDEFMRSGADHLMFIDSDIGFNAQDIIAMMVMQGNEPEKYQIIGGPYPKKCISWEKIKKAVDKGVADTDPNVLERFVGDYVFNPKGGVQSIQIGEPCEVLEIGTGFMMVHRTAMQKFYDTFPQYMYKPDHVRTEHFDGSREIMQAFQAEVDQLDFKSYYEQEMKRVSDMKLNDPEAIQAEIEKVLAAAQELNGKKSKRYLSEDYWFCQKAQEADIKTWFCPWMRLQHVGSYIFGGSLADLAAIGASATADPNALGGKVNRKAPR</sequence>
<reference evidence="1" key="1">
    <citation type="submission" date="2020-04" db="EMBL/GenBank/DDBJ databases">
        <authorList>
            <person name="Chiriac C."/>
            <person name="Salcher M."/>
            <person name="Ghai R."/>
            <person name="Kavagutti S V."/>
        </authorList>
    </citation>
    <scope>NUCLEOTIDE SEQUENCE</scope>
</reference>
<dbReference type="Gene3D" id="3.90.550.40">
    <property type="match status" value="1"/>
</dbReference>
<dbReference type="SUPFAM" id="SSF53448">
    <property type="entry name" value="Nucleotide-diphospho-sugar transferases"/>
    <property type="match status" value="1"/>
</dbReference>
<protein>
    <submittedName>
        <fullName evidence="1">Uncharacterized protein</fullName>
    </submittedName>
</protein>
<dbReference type="InterPro" id="IPR029044">
    <property type="entry name" value="Nucleotide-diphossugar_trans"/>
</dbReference>
<dbReference type="EMBL" id="LR796247">
    <property type="protein sequence ID" value="CAB4130995.1"/>
    <property type="molecule type" value="Genomic_DNA"/>
</dbReference>
<evidence type="ECO:0000313" key="1">
    <source>
        <dbReference type="EMBL" id="CAB4130995.1"/>
    </source>
</evidence>
<organism evidence="1">
    <name type="scientific">uncultured Caudovirales phage</name>
    <dbReference type="NCBI Taxonomy" id="2100421"/>
    <lineage>
        <taxon>Viruses</taxon>
        <taxon>Duplodnaviria</taxon>
        <taxon>Heunggongvirae</taxon>
        <taxon>Uroviricota</taxon>
        <taxon>Caudoviricetes</taxon>
        <taxon>Peduoviridae</taxon>
        <taxon>Maltschvirus</taxon>
        <taxon>Maltschvirus maltsch</taxon>
    </lineage>
</organism>
<name>A0A6J5LAG8_9CAUD</name>
<gene>
    <name evidence="1" type="ORF">UFOVP132_32</name>
</gene>
<accession>A0A6J5LAG8</accession>